<evidence type="ECO:0000313" key="2">
    <source>
        <dbReference type="EMBL" id="EFC38397.1"/>
    </source>
</evidence>
<dbReference type="AlphaFoldDB" id="D2VXU1"/>
<protein>
    <submittedName>
        <fullName evidence="2">Predicted protein</fullName>
    </submittedName>
</protein>
<reference evidence="2 3" key="1">
    <citation type="journal article" date="2010" name="Cell">
        <title>The genome of Naegleria gruberi illuminates early eukaryotic versatility.</title>
        <authorList>
            <person name="Fritz-Laylin L.K."/>
            <person name="Prochnik S.E."/>
            <person name="Ginger M.L."/>
            <person name="Dacks J.B."/>
            <person name="Carpenter M.L."/>
            <person name="Field M.C."/>
            <person name="Kuo A."/>
            <person name="Paredez A."/>
            <person name="Chapman J."/>
            <person name="Pham J."/>
            <person name="Shu S."/>
            <person name="Neupane R."/>
            <person name="Cipriano M."/>
            <person name="Mancuso J."/>
            <person name="Tu H."/>
            <person name="Salamov A."/>
            <person name="Lindquist E."/>
            <person name="Shapiro H."/>
            <person name="Lucas S."/>
            <person name="Grigoriev I.V."/>
            <person name="Cande W.Z."/>
            <person name="Fulton C."/>
            <person name="Rokhsar D.S."/>
            <person name="Dawson S.C."/>
        </authorList>
    </citation>
    <scope>NUCLEOTIDE SEQUENCE [LARGE SCALE GENOMIC DNA]</scope>
    <source>
        <strain evidence="2 3">NEG-M</strain>
    </source>
</reference>
<gene>
    <name evidence="2" type="ORF">NAEGRDRAFT_73873</name>
</gene>
<dbReference type="RefSeq" id="XP_002671141.1">
    <property type="nucleotide sequence ID" value="XM_002671095.1"/>
</dbReference>
<feature type="compositionally biased region" description="Polar residues" evidence="1">
    <location>
        <begin position="116"/>
        <end position="125"/>
    </location>
</feature>
<feature type="region of interest" description="Disordered" evidence="1">
    <location>
        <begin position="104"/>
        <end position="144"/>
    </location>
</feature>
<name>D2VXU1_NAEGR</name>
<accession>D2VXU1</accession>
<dbReference type="InterPro" id="IPR036249">
    <property type="entry name" value="Thioredoxin-like_sf"/>
</dbReference>
<keyword evidence="3" id="KW-1185">Reference proteome</keyword>
<feature type="compositionally biased region" description="Basic and acidic residues" evidence="1">
    <location>
        <begin position="131"/>
        <end position="144"/>
    </location>
</feature>
<dbReference type="VEuPathDB" id="AmoebaDB:NAEGRDRAFT_73873"/>
<dbReference type="InParanoid" id="D2VXU1"/>
<dbReference type="Gene3D" id="3.40.30.10">
    <property type="entry name" value="Glutaredoxin"/>
    <property type="match status" value="1"/>
</dbReference>
<evidence type="ECO:0000256" key="1">
    <source>
        <dbReference type="SAM" id="MobiDB-lite"/>
    </source>
</evidence>
<proteinExistence type="predicted"/>
<dbReference type="KEGG" id="ngr:NAEGRDRAFT_73873"/>
<sequence>MSQDNIQTFTTPIDSSENQHLVSNNISGLNGLPHHLLETMITNIGVSVADLSKKHVVLLVFLRYFGCVFCQRSIVDIVNSLSSLIKLNCIPVFVHQESEQEADEFFSRAGMPKPLSNKQFETSQDSSNSELNKESSEPTRRIDE</sequence>
<dbReference type="Proteomes" id="UP000006671">
    <property type="component" value="Unassembled WGS sequence"/>
</dbReference>
<organism evidence="3">
    <name type="scientific">Naegleria gruberi</name>
    <name type="common">Amoeba</name>
    <dbReference type="NCBI Taxonomy" id="5762"/>
    <lineage>
        <taxon>Eukaryota</taxon>
        <taxon>Discoba</taxon>
        <taxon>Heterolobosea</taxon>
        <taxon>Tetramitia</taxon>
        <taxon>Eutetramitia</taxon>
        <taxon>Vahlkampfiidae</taxon>
        <taxon>Naegleria</taxon>
    </lineage>
</organism>
<dbReference type="SUPFAM" id="SSF52833">
    <property type="entry name" value="Thioredoxin-like"/>
    <property type="match status" value="1"/>
</dbReference>
<dbReference type="EMBL" id="GG738908">
    <property type="protein sequence ID" value="EFC38397.1"/>
    <property type="molecule type" value="Genomic_DNA"/>
</dbReference>
<dbReference type="GeneID" id="8858183"/>
<evidence type="ECO:0000313" key="3">
    <source>
        <dbReference type="Proteomes" id="UP000006671"/>
    </source>
</evidence>